<reference evidence="1 2" key="1">
    <citation type="submission" date="2017-04" db="EMBL/GenBank/DDBJ databases">
        <authorList>
            <person name="Afonso C.L."/>
            <person name="Miller P.J."/>
            <person name="Scott M.A."/>
            <person name="Spackman E."/>
            <person name="Goraichik I."/>
            <person name="Dimitrov K.M."/>
            <person name="Suarez D.L."/>
            <person name="Swayne D.E."/>
        </authorList>
    </citation>
    <scope>NUCLEOTIDE SEQUENCE [LARGE SCALE GENOMIC DNA]</scope>
</reference>
<organism evidence="1 2">
    <name type="scientific">Maudiozyma saulgeensis</name>
    <dbReference type="NCBI Taxonomy" id="1789683"/>
    <lineage>
        <taxon>Eukaryota</taxon>
        <taxon>Fungi</taxon>
        <taxon>Dikarya</taxon>
        <taxon>Ascomycota</taxon>
        <taxon>Saccharomycotina</taxon>
        <taxon>Saccharomycetes</taxon>
        <taxon>Saccharomycetales</taxon>
        <taxon>Saccharomycetaceae</taxon>
        <taxon>Maudiozyma</taxon>
    </lineage>
</organism>
<protein>
    <submittedName>
        <fullName evidence="1">Similar to Saccharomyces cerevisiae YEL072W RMD6 Protein required for sporulation</fullName>
    </submittedName>
</protein>
<gene>
    <name evidence="1" type="ORF">KASA_0P01386G</name>
</gene>
<accession>A0A1X7R174</accession>
<sequence length="218" mass="25806">MTHNIIVLPIEQLTKFSQDAITDLTYIVNEGYKKQIIKYGIVVNPRIHDNESFFIDLSLKPNTCLVYIMIKDINKIGGPINIINETEDFKLYEINENYIEKYRFPMDNIMATVAYRPLPYDQNENAYEVTAFCSFVKRGGIDIFNGTKTNFIKRFPNCNELIVRVIVEHNLVPYYEQKLQFTEFHRNHIACDRLQESGFQKHFKTNRDFHIADMRQYI</sequence>
<evidence type="ECO:0000313" key="1">
    <source>
        <dbReference type="EMBL" id="SMN19006.1"/>
    </source>
</evidence>
<dbReference type="Proteomes" id="UP000196158">
    <property type="component" value="Unassembled WGS sequence"/>
</dbReference>
<evidence type="ECO:0000313" key="2">
    <source>
        <dbReference type="Proteomes" id="UP000196158"/>
    </source>
</evidence>
<dbReference type="OrthoDB" id="4062597at2759"/>
<dbReference type="EMBL" id="FXLY01000003">
    <property type="protein sequence ID" value="SMN19006.1"/>
    <property type="molecule type" value="Genomic_DNA"/>
</dbReference>
<name>A0A1X7R174_9SACH</name>
<dbReference type="AlphaFoldDB" id="A0A1X7R174"/>
<keyword evidence="2" id="KW-1185">Reference proteome</keyword>
<proteinExistence type="predicted"/>